<sequence length="278" mass="29045">MNHAPTRIIHRPDDADGRRVWRLDPNALEPNFPYARTPGGRRYGSLIGAGIVALVVVATIFRVAHEVFSPSIVGGGRHLSVIVAILISVPTVVFIGLLGWAGTRRWRWIDRATGRETQRVSIRRPGDVDQAVRMQRIIMGQAAGDPRAPALAAMPPLVQGERPPRRGAEVCISVYVPDARALQPVCLVTTAVAVPELVKQGNMIVLPRFTVNRMWADHILATTAASVAAGASSSSSDGSDGGWHCDDGSASGCGDSGGGDSGGDFSGDSGGGDGGGGD</sequence>
<feature type="transmembrane region" description="Helical" evidence="2">
    <location>
        <begin position="81"/>
        <end position="101"/>
    </location>
</feature>
<evidence type="ECO:0000313" key="3">
    <source>
        <dbReference type="EMBL" id="MCT2043338.1"/>
    </source>
</evidence>
<organism evidence="3 4">
    <name type="scientific">Pseudoclavibacter albus</name>
    <dbReference type="NCBI Taxonomy" id="272241"/>
    <lineage>
        <taxon>Bacteria</taxon>
        <taxon>Bacillati</taxon>
        <taxon>Actinomycetota</taxon>
        <taxon>Actinomycetes</taxon>
        <taxon>Micrococcales</taxon>
        <taxon>Microbacteriaceae</taxon>
        <taxon>Pseudoclavibacter</taxon>
    </lineage>
</organism>
<keyword evidence="2" id="KW-1133">Transmembrane helix</keyword>
<keyword evidence="4" id="KW-1185">Reference proteome</keyword>
<keyword evidence="2" id="KW-0472">Membrane</keyword>
<feature type="region of interest" description="Disordered" evidence="1">
    <location>
        <begin position="230"/>
        <end position="278"/>
    </location>
</feature>
<evidence type="ECO:0000256" key="1">
    <source>
        <dbReference type="SAM" id="MobiDB-lite"/>
    </source>
</evidence>
<gene>
    <name evidence="3" type="ORF">M3D15_08345</name>
</gene>
<proteinExistence type="predicted"/>
<reference evidence="3 4" key="1">
    <citation type="submission" date="2022-04" db="EMBL/GenBank/DDBJ databases">
        <title>Human microbiome associated bacterial genomes.</title>
        <authorList>
            <person name="Sandstrom S."/>
            <person name="Salamzade R."/>
            <person name="Kalan L.R."/>
        </authorList>
    </citation>
    <scope>NUCLEOTIDE SEQUENCE [LARGE SCALE GENOMIC DNA]</scope>
    <source>
        <strain evidence="4">p3-SID1799</strain>
    </source>
</reference>
<dbReference type="Proteomes" id="UP001525379">
    <property type="component" value="Unassembled WGS sequence"/>
</dbReference>
<accession>A0ABT2HYE4</accession>
<evidence type="ECO:0000256" key="2">
    <source>
        <dbReference type="SAM" id="Phobius"/>
    </source>
</evidence>
<comment type="caution">
    <text evidence="3">The sequence shown here is derived from an EMBL/GenBank/DDBJ whole genome shotgun (WGS) entry which is preliminary data.</text>
</comment>
<keyword evidence="2" id="KW-0812">Transmembrane</keyword>
<name>A0ABT2HYE4_9MICO</name>
<feature type="compositionally biased region" description="Gly residues" evidence="1">
    <location>
        <begin position="254"/>
        <end position="278"/>
    </location>
</feature>
<protein>
    <submittedName>
        <fullName evidence="3">Uncharacterized protein</fullName>
    </submittedName>
</protein>
<feature type="transmembrane region" description="Helical" evidence="2">
    <location>
        <begin position="43"/>
        <end position="61"/>
    </location>
</feature>
<dbReference type="RefSeq" id="WP_206394516.1">
    <property type="nucleotide sequence ID" value="NZ_JAFDPW010000001.1"/>
</dbReference>
<evidence type="ECO:0000313" key="4">
    <source>
        <dbReference type="Proteomes" id="UP001525379"/>
    </source>
</evidence>
<dbReference type="EMBL" id="JALXSQ010000037">
    <property type="protein sequence ID" value="MCT2043338.1"/>
    <property type="molecule type" value="Genomic_DNA"/>
</dbReference>